<evidence type="ECO:0000259" key="13">
    <source>
        <dbReference type="Pfam" id="PF00535"/>
    </source>
</evidence>
<sequence length="274" mass="31407">MKTGIIIPCYNEEKRLDVNAFVEFIQSHNEFHLCFVNDGSKDNTLQVLQDVQKQAQTRVSIVDVKKNAGKAAAVRSGARYLFNRQDIDYIGFIDADLSTNFNDFKKLVDTLHNNDNLSLVYGSRGKGEGQIERNLFRNIFSKMVKMIVFLILGLPIEDTQCGAKVFRRNIIPVAYNRSFLTRWLFDVEIFLRLKKHFGSKAIMNKMYEQPLDRWVHVDDSKLGMKDALQIPLMLINIWFSYTVLSIFSNTLEAGKVITLDKINVINSSNIEIAA</sequence>
<proteinExistence type="inferred from homology"/>
<keyword evidence="9" id="KW-0735">Signal-anchor</keyword>
<evidence type="ECO:0000313" key="15">
    <source>
        <dbReference type="Proteomes" id="UP001337305"/>
    </source>
</evidence>
<evidence type="ECO:0000256" key="1">
    <source>
        <dbReference type="ARBA" id="ARBA00004389"/>
    </source>
</evidence>
<dbReference type="EC" id="2.4.1.117" evidence="4"/>
<evidence type="ECO:0000256" key="11">
    <source>
        <dbReference type="ARBA" id="ARBA00023136"/>
    </source>
</evidence>
<evidence type="ECO:0000313" key="14">
    <source>
        <dbReference type="EMBL" id="MEF3836008.1"/>
    </source>
</evidence>
<name>A0ABU7XZP6_9FLAO</name>
<evidence type="ECO:0000256" key="7">
    <source>
        <dbReference type="ARBA" id="ARBA00022692"/>
    </source>
</evidence>
<keyword evidence="6" id="KW-0808">Transferase</keyword>
<comment type="caution">
    <text evidence="14">The sequence shown here is derived from an EMBL/GenBank/DDBJ whole genome shotgun (WGS) entry which is preliminary data.</text>
</comment>
<dbReference type="InterPro" id="IPR029044">
    <property type="entry name" value="Nucleotide-diphossugar_trans"/>
</dbReference>
<keyword evidence="7" id="KW-0812">Transmembrane</keyword>
<evidence type="ECO:0000256" key="9">
    <source>
        <dbReference type="ARBA" id="ARBA00022968"/>
    </source>
</evidence>
<comment type="similarity">
    <text evidence="3">Belongs to the glycosyltransferase 2 family.</text>
</comment>
<dbReference type="EMBL" id="JAODOP010000004">
    <property type="protein sequence ID" value="MEF3836008.1"/>
    <property type="molecule type" value="Genomic_DNA"/>
</dbReference>
<dbReference type="SUPFAM" id="SSF53448">
    <property type="entry name" value="Nucleotide-diphospho-sugar transferases"/>
    <property type="match status" value="1"/>
</dbReference>
<comment type="catalytic activity">
    <reaction evidence="12">
        <text>a di-trans,poly-cis-dolichyl phosphate + UDP-alpha-D-glucose = a di-trans,poly-cis-dolichyl beta-D-glucosyl phosphate + UDP</text>
        <dbReference type="Rhea" id="RHEA:15401"/>
        <dbReference type="Rhea" id="RHEA-COMP:19498"/>
        <dbReference type="Rhea" id="RHEA-COMP:19502"/>
        <dbReference type="ChEBI" id="CHEBI:57525"/>
        <dbReference type="ChEBI" id="CHEBI:57683"/>
        <dbReference type="ChEBI" id="CHEBI:58223"/>
        <dbReference type="ChEBI" id="CHEBI:58885"/>
        <dbReference type="EC" id="2.4.1.117"/>
    </reaction>
    <physiologicalReaction direction="left-to-right" evidence="12">
        <dbReference type="Rhea" id="RHEA:15402"/>
    </physiologicalReaction>
</comment>
<keyword evidence="8" id="KW-0256">Endoplasmic reticulum</keyword>
<comment type="pathway">
    <text evidence="2">Protein modification; protein glycosylation.</text>
</comment>
<evidence type="ECO:0000256" key="4">
    <source>
        <dbReference type="ARBA" id="ARBA00012583"/>
    </source>
</evidence>
<evidence type="ECO:0000256" key="3">
    <source>
        <dbReference type="ARBA" id="ARBA00006739"/>
    </source>
</evidence>
<keyword evidence="15" id="KW-1185">Reference proteome</keyword>
<keyword evidence="11" id="KW-0472">Membrane</keyword>
<dbReference type="Proteomes" id="UP001337305">
    <property type="component" value="Unassembled WGS sequence"/>
</dbReference>
<feature type="domain" description="Glycosyltransferase 2-like" evidence="13">
    <location>
        <begin position="5"/>
        <end position="170"/>
    </location>
</feature>
<dbReference type="InterPro" id="IPR001173">
    <property type="entry name" value="Glyco_trans_2-like"/>
</dbReference>
<protein>
    <recommendedName>
        <fullName evidence="4">dolichyl-phosphate beta-glucosyltransferase</fullName>
        <ecNumber evidence="4">2.4.1.117</ecNumber>
    </recommendedName>
</protein>
<dbReference type="InterPro" id="IPR035518">
    <property type="entry name" value="DPG_synthase"/>
</dbReference>
<accession>A0ABU7XZP6</accession>
<evidence type="ECO:0000256" key="10">
    <source>
        <dbReference type="ARBA" id="ARBA00022989"/>
    </source>
</evidence>
<evidence type="ECO:0000256" key="2">
    <source>
        <dbReference type="ARBA" id="ARBA00004922"/>
    </source>
</evidence>
<comment type="subcellular location">
    <subcellularLocation>
        <location evidence="1">Endoplasmic reticulum membrane</location>
        <topology evidence="1">Single-pass membrane protein</topology>
    </subcellularLocation>
</comment>
<evidence type="ECO:0000256" key="12">
    <source>
        <dbReference type="ARBA" id="ARBA00045097"/>
    </source>
</evidence>
<dbReference type="Pfam" id="PF00535">
    <property type="entry name" value="Glycos_transf_2"/>
    <property type="match status" value="1"/>
</dbReference>
<evidence type="ECO:0000256" key="5">
    <source>
        <dbReference type="ARBA" id="ARBA00022676"/>
    </source>
</evidence>
<evidence type="ECO:0000256" key="8">
    <source>
        <dbReference type="ARBA" id="ARBA00022824"/>
    </source>
</evidence>
<keyword evidence="10" id="KW-1133">Transmembrane helix</keyword>
<gene>
    <name evidence="14" type="ORF">N1F79_22990</name>
</gene>
<evidence type="ECO:0000256" key="6">
    <source>
        <dbReference type="ARBA" id="ARBA00022679"/>
    </source>
</evidence>
<dbReference type="Gene3D" id="3.90.550.10">
    <property type="entry name" value="Spore Coat Polysaccharide Biosynthesis Protein SpsA, Chain A"/>
    <property type="match status" value="1"/>
</dbReference>
<keyword evidence="5" id="KW-0328">Glycosyltransferase</keyword>
<dbReference type="CDD" id="cd04188">
    <property type="entry name" value="DPG_synthase"/>
    <property type="match status" value="1"/>
</dbReference>
<dbReference type="PANTHER" id="PTHR10859">
    <property type="entry name" value="GLYCOSYL TRANSFERASE"/>
    <property type="match status" value="1"/>
</dbReference>
<organism evidence="14 15">
    <name type="scientific">Flavivirga spongiicola</name>
    <dbReference type="NCBI Taxonomy" id="421621"/>
    <lineage>
        <taxon>Bacteria</taxon>
        <taxon>Pseudomonadati</taxon>
        <taxon>Bacteroidota</taxon>
        <taxon>Flavobacteriia</taxon>
        <taxon>Flavobacteriales</taxon>
        <taxon>Flavobacteriaceae</taxon>
        <taxon>Flavivirga</taxon>
    </lineage>
</organism>
<dbReference type="RefSeq" id="WP_303308283.1">
    <property type="nucleotide sequence ID" value="NZ_JAODOP010000004.1"/>
</dbReference>
<dbReference type="PANTHER" id="PTHR10859:SF91">
    <property type="entry name" value="DOLICHYL-PHOSPHATE BETA-GLUCOSYLTRANSFERASE"/>
    <property type="match status" value="1"/>
</dbReference>
<reference evidence="14 15" key="1">
    <citation type="submission" date="2022-09" db="EMBL/GenBank/DDBJ databases">
        <title>Genome sequencing of Flavivirga sp. MEBiC05379.</title>
        <authorList>
            <person name="Oh H.-M."/>
            <person name="Kwon K.K."/>
            <person name="Park M.J."/>
            <person name="Yang S.-H."/>
        </authorList>
    </citation>
    <scope>NUCLEOTIDE SEQUENCE [LARGE SCALE GENOMIC DNA]</scope>
    <source>
        <strain evidence="14 15">MEBiC05379</strain>
    </source>
</reference>